<dbReference type="GO" id="GO:0046872">
    <property type="term" value="F:metal ion binding"/>
    <property type="evidence" value="ECO:0007669"/>
    <property type="project" value="UniProtKB-KW"/>
</dbReference>
<dbReference type="AlphaFoldDB" id="A0A081C3R5"/>
<keyword evidence="6" id="KW-0460">Magnesium</keyword>
<comment type="similarity">
    <text evidence="7">Belongs to the PINc/VapC protein family.</text>
</comment>
<evidence type="ECO:0000256" key="7">
    <source>
        <dbReference type="ARBA" id="ARBA00038093"/>
    </source>
</evidence>
<evidence type="ECO:0000256" key="4">
    <source>
        <dbReference type="ARBA" id="ARBA00022723"/>
    </source>
</evidence>
<keyword evidence="2" id="KW-1277">Toxin-antitoxin system</keyword>
<accession>A0A081C3R5</accession>
<evidence type="ECO:0000313" key="9">
    <source>
        <dbReference type="EMBL" id="GAK59220.1"/>
    </source>
</evidence>
<proteinExistence type="inferred from homology"/>
<dbReference type="SUPFAM" id="SSF88723">
    <property type="entry name" value="PIN domain-like"/>
    <property type="match status" value="1"/>
</dbReference>
<dbReference type="STRING" id="1499967.U27_06197"/>
<sequence length="138" mass="16089">MNEALCLIDTDVLSYILKQREPFYQRSQVYLRHYGRFTISCLTYYECLRGYKAVGATKRLQVFHEFLEKTDVLYVDQGVLDKAADIYSVLKPQGELSGEFDLIIGATALFHGMNLVTNNVKHYQVIQHSFPLRIEKWM</sequence>
<dbReference type="Pfam" id="PF01850">
    <property type="entry name" value="PIN"/>
    <property type="match status" value="1"/>
</dbReference>
<dbReference type="CDD" id="cd18744">
    <property type="entry name" value="PIN_VapC4-5_FitB-like"/>
    <property type="match status" value="1"/>
</dbReference>
<dbReference type="InterPro" id="IPR050556">
    <property type="entry name" value="Type_II_TA_system_RNase"/>
</dbReference>
<gene>
    <name evidence="9" type="ORF">U27_06197</name>
</gene>
<dbReference type="InterPro" id="IPR029060">
    <property type="entry name" value="PIN-like_dom_sf"/>
</dbReference>
<dbReference type="PANTHER" id="PTHR33653">
    <property type="entry name" value="RIBONUCLEASE VAPC2"/>
    <property type="match status" value="1"/>
</dbReference>
<comment type="cofactor">
    <cofactor evidence="1">
        <name>Mg(2+)</name>
        <dbReference type="ChEBI" id="CHEBI:18420"/>
    </cofactor>
</comment>
<dbReference type="InterPro" id="IPR002716">
    <property type="entry name" value="PIN_dom"/>
</dbReference>
<keyword evidence="3" id="KW-0540">Nuclease</keyword>
<dbReference type="Proteomes" id="UP000030661">
    <property type="component" value="Unassembled WGS sequence"/>
</dbReference>
<feature type="domain" description="PIN" evidence="8">
    <location>
        <begin position="7"/>
        <end position="124"/>
    </location>
</feature>
<evidence type="ECO:0000313" key="10">
    <source>
        <dbReference type="Proteomes" id="UP000030661"/>
    </source>
</evidence>
<evidence type="ECO:0000256" key="5">
    <source>
        <dbReference type="ARBA" id="ARBA00022801"/>
    </source>
</evidence>
<reference evidence="9" key="1">
    <citation type="journal article" date="2015" name="PeerJ">
        <title>First genomic representation of candidate bacterial phylum KSB3 points to enhanced environmental sensing as a trigger of wastewater bulking.</title>
        <authorList>
            <person name="Sekiguchi Y."/>
            <person name="Ohashi A."/>
            <person name="Parks D.H."/>
            <person name="Yamauchi T."/>
            <person name="Tyson G.W."/>
            <person name="Hugenholtz P."/>
        </authorList>
    </citation>
    <scope>NUCLEOTIDE SEQUENCE [LARGE SCALE GENOMIC DNA]</scope>
</reference>
<evidence type="ECO:0000256" key="2">
    <source>
        <dbReference type="ARBA" id="ARBA00022649"/>
    </source>
</evidence>
<dbReference type="EMBL" id="DF820469">
    <property type="protein sequence ID" value="GAK59220.1"/>
    <property type="molecule type" value="Genomic_DNA"/>
</dbReference>
<dbReference type="HOGENOM" id="CLU_118482_5_2_0"/>
<evidence type="ECO:0000256" key="3">
    <source>
        <dbReference type="ARBA" id="ARBA00022722"/>
    </source>
</evidence>
<keyword evidence="5" id="KW-0378">Hydrolase</keyword>
<keyword evidence="4" id="KW-0479">Metal-binding</keyword>
<keyword evidence="10" id="KW-1185">Reference proteome</keyword>
<dbReference type="eggNOG" id="COG1487">
    <property type="taxonomic scope" value="Bacteria"/>
</dbReference>
<dbReference type="Gene3D" id="3.40.50.1010">
    <property type="entry name" value="5'-nuclease"/>
    <property type="match status" value="1"/>
</dbReference>
<evidence type="ECO:0000256" key="1">
    <source>
        <dbReference type="ARBA" id="ARBA00001946"/>
    </source>
</evidence>
<protein>
    <submittedName>
        <fullName evidence="9">PilT protein domain protein</fullName>
    </submittedName>
</protein>
<dbReference type="PANTHER" id="PTHR33653:SF1">
    <property type="entry name" value="RIBONUCLEASE VAPC2"/>
    <property type="match status" value="1"/>
</dbReference>
<organism evidence="9">
    <name type="scientific">Vecturithrix granuli</name>
    <dbReference type="NCBI Taxonomy" id="1499967"/>
    <lineage>
        <taxon>Bacteria</taxon>
        <taxon>Candidatus Moduliflexota</taxon>
        <taxon>Candidatus Vecturitrichia</taxon>
        <taxon>Candidatus Vecturitrichales</taxon>
        <taxon>Candidatus Vecturitrichaceae</taxon>
        <taxon>Candidatus Vecturithrix</taxon>
    </lineage>
</organism>
<evidence type="ECO:0000256" key="6">
    <source>
        <dbReference type="ARBA" id="ARBA00022842"/>
    </source>
</evidence>
<dbReference type="GO" id="GO:0016787">
    <property type="term" value="F:hydrolase activity"/>
    <property type="evidence" value="ECO:0007669"/>
    <property type="project" value="UniProtKB-KW"/>
</dbReference>
<evidence type="ECO:0000259" key="8">
    <source>
        <dbReference type="Pfam" id="PF01850"/>
    </source>
</evidence>
<name>A0A081C3R5_VECG1</name>
<dbReference type="GO" id="GO:0004518">
    <property type="term" value="F:nuclease activity"/>
    <property type="evidence" value="ECO:0007669"/>
    <property type="project" value="UniProtKB-KW"/>
</dbReference>